<evidence type="ECO:0000259" key="4">
    <source>
        <dbReference type="PROSITE" id="PS50893"/>
    </source>
</evidence>
<sequence>MTERGGWVLLEVSDLTVNFGGLRALDDVSLSVSPGRLVGLIGPNGAGKTTAIDALTGFVSAQGSIQFAGERIDHLPAHERARKGLVRTFQSLELFEDLDVRQNLVVGLRGRGIVKSLIDAVTPQRTVSAPIIDEVLVNLGIEDLAERLPKDLSQGQRKLVAVARALVAQPKLVLLDEPAAGLDSSESIEFGKSLRHLVDDGLTVLLVDHDMSLVLEVCDDLYVLEFGRIIASGPPNQVRSDPQVIAAYLGHSGANPKREA</sequence>
<evidence type="ECO:0000313" key="7">
    <source>
        <dbReference type="EMBL" id="CAB5026472.1"/>
    </source>
</evidence>
<dbReference type="SMART" id="SM00382">
    <property type="entry name" value="AAA"/>
    <property type="match status" value="1"/>
</dbReference>
<dbReference type="InterPro" id="IPR003593">
    <property type="entry name" value="AAA+_ATPase"/>
</dbReference>
<dbReference type="InterPro" id="IPR051120">
    <property type="entry name" value="ABC_AA/LPS_Transport"/>
</dbReference>
<name>A0A6J7GK76_9ZZZZ</name>
<reference evidence="5" key="1">
    <citation type="submission" date="2020-05" db="EMBL/GenBank/DDBJ databases">
        <authorList>
            <person name="Chiriac C."/>
            <person name="Salcher M."/>
            <person name="Ghai R."/>
            <person name="Kavagutti S V."/>
        </authorList>
    </citation>
    <scope>NUCLEOTIDE SEQUENCE</scope>
</reference>
<keyword evidence="2" id="KW-0547">Nucleotide-binding</keyword>
<dbReference type="Pfam" id="PF12399">
    <property type="entry name" value="BCA_ABC_TP_C"/>
    <property type="match status" value="1"/>
</dbReference>
<dbReference type="PROSITE" id="PS00211">
    <property type="entry name" value="ABC_TRANSPORTER_1"/>
    <property type="match status" value="1"/>
</dbReference>
<dbReference type="InterPro" id="IPR032823">
    <property type="entry name" value="BCA_ABC_TP_C"/>
</dbReference>
<dbReference type="GO" id="GO:0005524">
    <property type="term" value="F:ATP binding"/>
    <property type="evidence" value="ECO:0007669"/>
    <property type="project" value="UniProtKB-KW"/>
</dbReference>
<dbReference type="InterPro" id="IPR017871">
    <property type="entry name" value="ABC_transporter-like_CS"/>
</dbReference>
<keyword evidence="3" id="KW-0067">ATP-binding</keyword>
<organism evidence="5">
    <name type="scientific">freshwater metagenome</name>
    <dbReference type="NCBI Taxonomy" id="449393"/>
    <lineage>
        <taxon>unclassified sequences</taxon>
        <taxon>metagenomes</taxon>
        <taxon>ecological metagenomes</taxon>
    </lineage>
</organism>
<dbReference type="GO" id="GO:0005886">
    <property type="term" value="C:plasma membrane"/>
    <property type="evidence" value="ECO:0007669"/>
    <property type="project" value="TreeGrafter"/>
</dbReference>
<gene>
    <name evidence="5" type="ORF">UFOPK3605_00868</name>
    <name evidence="6" type="ORF">UFOPK3897_00524</name>
    <name evidence="7" type="ORF">UFOPK4121_00991</name>
</gene>
<dbReference type="Pfam" id="PF00005">
    <property type="entry name" value="ABC_tran"/>
    <property type="match status" value="1"/>
</dbReference>
<dbReference type="EMBL" id="CAFBMM010000038">
    <property type="protein sequence ID" value="CAB4907494.1"/>
    <property type="molecule type" value="Genomic_DNA"/>
</dbReference>
<feature type="domain" description="ABC transporter" evidence="4">
    <location>
        <begin position="10"/>
        <end position="251"/>
    </location>
</feature>
<evidence type="ECO:0000256" key="2">
    <source>
        <dbReference type="ARBA" id="ARBA00022741"/>
    </source>
</evidence>
<dbReference type="GO" id="GO:0016887">
    <property type="term" value="F:ATP hydrolysis activity"/>
    <property type="evidence" value="ECO:0007669"/>
    <property type="project" value="InterPro"/>
</dbReference>
<evidence type="ECO:0000313" key="6">
    <source>
        <dbReference type="EMBL" id="CAB4972112.1"/>
    </source>
</evidence>
<dbReference type="PROSITE" id="PS50893">
    <property type="entry name" value="ABC_TRANSPORTER_2"/>
    <property type="match status" value="1"/>
</dbReference>
<keyword evidence="1" id="KW-0813">Transport</keyword>
<proteinExistence type="predicted"/>
<evidence type="ECO:0000313" key="5">
    <source>
        <dbReference type="EMBL" id="CAB4907494.1"/>
    </source>
</evidence>
<dbReference type="AlphaFoldDB" id="A0A6J7GK76"/>
<accession>A0A6J7GK76</accession>
<protein>
    <submittedName>
        <fullName evidence="5">Unannotated protein</fullName>
    </submittedName>
</protein>
<dbReference type="EMBL" id="CAFBPQ010000029">
    <property type="protein sequence ID" value="CAB5026472.1"/>
    <property type="molecule type" value="Genomic_DNA"/>
</dbReference>
<dbReference type="InterPro" id="IPR003439">
    <property type="entry name" value="ABC_transporter-like_ATP-bd"/>
</dbReference>
<evidence type="ECO:0000256" key="1">
    <source>
        <dbReference type="ARBA" id="ARBA00022448"/>
    </source>
</evidence>
<dbReference type="Gene3D" id="3.40.50.300">
    <property type="entry name" value="P-loop containing nucleotide triphosphate hydrolases"/>
    <property type="match status" value="1"/>
</dbReference>
<dbReference type="SUPFAM" id="SSF52540">
    <property type="entry name" value="P-loop containing nucleoside triphosphate hydrolases"/>
    <property type="match status" value="1"/>
</dbReference>
<evidence type="ECO:0000256" key="3">
    <source>
        <dbReference type="ARBA" id="ARBA00022840"/>
    </source>
</evidence>
<dbReference type="EMBL" id="CAFBOF010000006">
    <property type="protein sequence ID" value="CAB4972112.1"/>
    <property type="molecule type" value="Genomic_DNA"/>
</dbReference>
<dbReference type="PANTHER" id="PTHR45772">
    <property type="entry name" value="CONSERVED COMPONENT OF ABC TRANSPORTER FOR NATURAL AMINO ACIDS-RELATED"/>
    <property type="match status" value="1"/>
</dbReference>
<dbReference type="CDD" id="cd03219">
    <property type="entry name" value="ABC_Mj1267_LivG_branched"/>
    <property type="match status" value="1"/>
</dbReference>
<dbReference type="InterPro" id="IPR027417">
    <property type="entry name" value="P-loop_NTPase"/>
</dbReference>